<evidence type="ECO:0000313" key="2">
    <source>
        <dbReference type="EMBL" id="OGM26594.1"/>
    </source>
</evidence>
<dbReference type="AlphaFoldDB" id="A0A1F7YGX0"/>
<evidence type="ECO:0000313" key="3">
    <source>
        <dbReference type="Proteomes" id="UP000178851"/>
    </source>
</evidence>
<sequence length="126" mass="15040">MRYLLDTHIYLWWLNNDKRLKATIRKIISDSNNIIYLSCASAWEISIKLKTNPEFKIRSPVLDYFEQSNFEILSITLNHIFELHKLPTYHKDPFDRILISQAQAENLTLITSDQKIWRYKISLLKA</sequence>
<dbReference type="Proteomes" id="UP000178851">
    <property type="component" value="Unassembled WGS sequence"/>
</dbReference>
<dbReference type="InterPro" id="IPR041705">
    <property type="entry name" value="PIN_Sll0205"/>
</dbReference>
<dbReference type="SUPFAM" id="SSF88723">
    <property type="entry name" value="PIN domain-like"/>
    <property type="match status" value="1"/>
</dbReference>
<dbReference type="Gene3D" id="3.40.50.1010">
    <property type="entry name" value="5'-nuclease"/>
    <property type="match status" value="1"/>
</dbReference>
<dbReference type="InterPro" id="IPR002716">
    <property type="entry name" value="PIN_dom"/>
</dbReference>
<dbReference type="PANTHER" id="PTHR36173">
    <property type="entry name" value="RIBONUCLEASE VAPC16-RELATED"/>
    <property type="match status" value="1"/>
</dbReference>
<proteinExistence type="predicted"/>
<name>A0A1F7YGX0_9BACT</name>
<dbReference type="InterPro" id="IPR029060">
    <property type="entry name" value="PIN-like_dom_sf"/>
</dbReference>
<comment type="caution">
    <text evidence="2">The sequence shown here is derived from an EMBL/GenBank/DDBJ whole genome shotgun (WGS) entry which is preliminary data.</text>
</comment>
<feature type="domain" description="PIN" evidence="1">
    <location>
        <begin position="3"/>
        <end position="118"/>
    </location>
</feature>
<dbReference type="InterPro" id="IPR052919">
    <property type="entry name" value="TA_system_RNase"/>
</dbReference>
<dbReference type="CDD" id="cd09872">
    <property type="entry name" value="PIN_Sll0205-like"/>
    <property type="match status" value="1"/>
</dbReference>
<dbReference type="Pfam" id="PF01850">
    <property type="entry name" value="PIN"/>
    <property type="match status" value="1"/>
</dbReference>
<protein>
    <recommendedName>
        <fullName evidence="1">PIN domain-containing protein</fullName>
    </recommendedName>
</protein>
<gene>
    <name evidence="2" type="ORF">A2627_01060</name>
</gene>
<reference evidence="2 3" key="1">
    <citation type="journal article" date="2016" name="Nat. Commun.">
        <title>Thousands of microbial genomes shed light on interconnected biogeochemical processes in an aquifer system.</title>
        <authorList>
            <person name="Anantharaman K."/>
            <person name="Brown C.T."/>
            <person name="Hug L.A."/>
            <person name="Sharon I."/>
            <person name="Castelle C.J."/>
            <person name="Probst A.J."/>
            <person name="Thomas B.C."/>
            <person name="Singh A."/>
            <person name="Wilkins M.J."/>
            <person name="Karaoz U."/>
            <person name="Brodie E.L."/>
            <person name="Williams K.H."/>
            <person name="Hubbard S.S."/>
            <person name="Banfield J.F."/>
        </authorList>
    </citation>
    <scope>NUCLEOTIDE SEQUENCE [LARGE SCALE GENOMIC DNA]</scope>
</reference>
<organism evidence="2 3">
    <name type="scientific">Candidatus Woesebacteria bacterium RIFCSPHIGHO2_01_FULL_39_28</name>
    <dbReference type="NCBI Taxonomy" id="1802496"/>
    <lineage>
        <taxon>Bacteria</taxon>
        <taxon>Candidatus Woeseibacteriota</taxon>
    </lineage>
</organism>
<evidence type="ECO:0000259" key="1">
    <source>
        <dbReference type="Pfam" id="PF01850"/>
    </source>
</evidence>
<dbReference type="EMBL" id="MGGI01000012">
    <property type="protein sequence ID" value="OGM26594.1"/>
    <property type="molecule type" value="Genomic_DNA"/>
</dbReference>
<accession>A0A1F7YGX0</accession>
<dbReference type="PANTHER" id="PTHR36173:SF2">
    <property type="entry name" value="RIBONUCLEASE VAPC16"/>
    <property type="match status" value="1"/>
</dbReference>